<dbReference type="SUPFAM" id="SSF52317">
    <property type="entry name" value="Class I glutamine amidotransferase-like"/>
    <property type="match status" value="1"/>
</dbReference>
<keyword evidence="3" id="KW-1185">Reference proteome</keyword>
<accession>A0A8H4QH61</accession>
<name>A0A8H4QH61_9AGAR</name>
<evidence type="ECO:0000259" key="1">
    <source>
        <dbReference type="Pfam" id="PF01965"/>
    </source>
</evidence>
<dbReference type="EMBL" id="JAACJL010000058">
    <property type="protein sequence ID" value="KAF4611014.1"/>
    <property type="molecule type" value="Genomic_DNA"/>
</dbReference>
<feature type="domain" description="DJ-1/PfpI" evidence="1">
    <location>
        <begin position="10"/>
        <end position="191"/>
    </location>
</feature>
<protein>
    <recommendedName>
        <fullName evidence="1">DJ-1/PfpI domain-containing protein</fullName>
    </recommendedName>
</protein>
<gene>
    <name evidence="2" type="ORF">D9613_006529</name>
</gene>
<proteinExistence type="predicted"/>
<comment type="caution">
    <text evidence="2">The sequence shown here is derived from an EMBL/GenBank/DDBJ whole genome shotgun (WGS) entry which is preliminary data.</text>
</comment>
<evidence type="ECO:0000313" key="3">
    <source>
        <dbReference type="Proteomes" id="UP000521872"/>
    </source>
</evidence>
<dbReference type="InterPro" id="IPR029062">
    <property type="entry name" value="Class_I_gatase-like"/>
</dbReference>
<dbReference type="PANTHER" id="PTHR43130">
    <property type="entry name" value="ARAC-FAMILY TRANSCRIPTIONAL REGULATOR"/>
    <property type="match status" value="1"/>
</dbReference>
<evidence type="ECO:0000313" key="2">
    <source>
        <dbReference type="EMBL" id="KAF4611014.1"/>
    </source>
</evidence>
<dbReference type="Proteomes" id="UP000521872">
    <property type="component" value="Unassembled WGS sequence"/>
</dbReference>
<dbReference type="InterPro" id="IPR002818">
    <property type="entry name" value="DJ-1/PfpI"/>
</dbReference>
<reference evidence="2 3" key="1">
    <citation type="submission" date="2019-12" db="EMBL/GenBank/DDBJ databases">
        <authorList>
            <person name="Floudas D."/>
            <person name="Bentzer J."/>
            <person name="Ahren D."/>
            <person name="Johansson T."/>
            <person name="Persson P."/>
            <person name="Tunlid A."/>
        </authorList>
    </citation>
    <scope>NUCLEOTIDE SEQUENCE [LARGE SCALE GENOMIC DNA]</scope>
    <source>
        <strain evidence="2 3">CBS 102.39</strain>
    </source>
</reference>
<sequence>MPESLNMGFLYFPGFQWLDAVGPVDLLNNHSHQYLSQIDGVPKTVVDKAPSMNWHYISSDLKPVQASCGPPQQPSTTYKDCPPLDYIIVPGPHPTAPLPEGCIEFLQQRYADPHLKAFLLVCTSSIAISQAGIMDGHKACSNKWVLRELAKAGVLTNKVEWVGDRRWIVDGKIWSAAGITAGMDLAVEFAKKHFDEEVVQTALELSEYTPLPDKPDAFAYILEGVDLA</sequence>
<dbReference type="AlphaFoldDB" id="A0A8H4QH61"/>
<organism evidence="2 3">
    <name type="scientific">Agrocybe pediades</name>
    <dbReference type="NCBI Taxonomy" id="84607"/>
    <lineage>
        <taxon>Eukaryota</taxon>
        <taxon>Fungi</taxon>
        <taxon>Dikarya</taxon>
        <taxon>Basidiomycota</taxon>
        <taxon>Agaricomycotina</taxon>
        <taxon>Agaricomycetes</taxon>
        <taxon>Agaricomycetidae</taxon>
        <taxon>Agaricales</taxon>
        <taxon>Agaricineae</taxon>
        <taxon>Strophariaceae</taxon>
        <taxon>Agrocybe</taxon>
    </lineage>
</organism>
<dbReference type="PANTHER" id="PTHR43130:SF7">
    <property type="entry name" value="DJ-1_PFPI DOMAIN-CONTAINING PROTEIN"/>
    <property type="match status" value="1"/>
</dbReference>
<dbReference type="Gene3D" id="3.40.50.880">
    <property type="match status" value="1"/>
</dbReference>
<dbReference type="Pfam" id="PF01965">
    <property type="entry name" value="DJ-1_PfpI"/>
    <property type="match status" value="1"/>
</dbReference>
<dbReference type="InterPro" id="IPR052158">
    <property type="entry name" value="INH-QAR"/>
</dbReference>